<feature type="domain" description="Alpha-D-phosphohexomutase alpha/beta/alpha" evidence="11">
    <location>
        <begin position="255"/>
        <end position="361"/>
    </location>
</feature>
<dbReference type="InterPro" id="IPR016055">
    <property type="entry name" value="A-D-PHexomutase_a/b/a-I/II/III"/>
</dbReference>
<dbReference type="InterPro" id="IPR005843">
    <property type="entry name" value="A-D-PHexomutase_C"/>
</dbReference>
<reference evidence="12 13" key="1">
    <citation type="submission" date="2016-10" db="EMBL/GenBank/DDBJ databases">
        <authorList>
            <person name="de Groot N.N."/>
        </authorList>
    </citation>
    <scope>NUCLEOTIDE SEQUENCE [LARGE SCALE GENOMIC DNA]</scope>
    <source>
        <strain evidence="12 13">Nm1</strain>
    </source>
</reference>
<feature type="domain" description="Alpha-D-phosphohexomutase alpha/beta/alpha" evidence="9">
    <location>
        <begin position="7"/>
        <end position="137"/>
    </location>
</feature>
<protein>
    <submittedName>
        <fullName evidence="12">Phosphomannomutase / phosphoglucomutase</fullName>
    </submittedName>
</protein>
<dbReference type="PROSITE" id="PS00710">
    <property type="entry name" value="PGM_PMM"/>
    <property type="match status" value="1"/>
</dbReference>
<evidence type="ECO:0000259" key="10">
    <source>
        <dbReference type="Pfam" id="PF02879"/>
    </source>
</evidence>
<gene>
    <name evidence="12" type="ORF">SAMN05421881_10439</name>
</gene>
<dbReference type="InterPro" id="IPR036900">
    <property type="entry name" value="A-D-PHexomutase_C_sf"/>
</dbReference>
<dbReference type="GO" id="GO:0016868">
    <property type="term" value="F:intramolecular phosphotransferase activity"/>
    <property type="evidence" value="ECO:0007669"/>
    <property type="project" value="InterPro"/>
</dbReference>
<dbReference type="PANTHER" id="PTHR43771:SF2">
    <property type="entry name" value="PHOSPHOMANNOMUTASE_PHOSPHOGLUCOMUTASE"/>
    <property type="match status" value="1"/>
</dbReference>
<dbReference type="Pfam" id="PF02879">
    <property type="entry name" value="PGM_PMM_II"/>
    <property type="match status" value="1"/>
</dbReference>
<keyword evidence="5 7" id="KW-0460">Magnesium</keyword>
<dbReference type="Gene3D" id="3.40.120.10">
    <property type="entry name" value="Alpha-D-Glucose-1,6-Bisphosphate, subunit A, domain 3"/>
    <property type="match status" value="3"/>
</dbReference>
<dbReference type="EMBL" id="FNOY01000043">
    <property type="protein sequence ID" value="SDY56025.1"/>
    <property type="molecule type" value="Genomic_DNA"/>
</dbReference>
<evidence type="ECO:0000313" key="12">
    <source>
        <dbReference type="EMBL" id="SDY56025.1"/>
    </source>
</evidence>
<evidence type="ECO:0000256" key="3">
    <source>
        <dbReference type="ARBA" id="ARBA00022553"/>
    </source>
</evidence>
<dbReference type="PRINTS" id="PR00509">
    <property type="entry name" value="PGMPMM"/>
</dbReference>
<evidence type="ECO:0000256" key="5">
    <source>
        <dbReference type="ARBA" id="ARBA00022842"/>
    </source>
</evidence>
<keyword evidence="4 7" id="KW-0479">Metal-binding</keyword>
<evidence type="ECO:0000259" key="11">
    <source>
        <dbReference type="Pfam" id="PF02880"/>
    </source>
</evidence>
<sequence>MNSIPHEIFKAYDIRGIVDTALTPDVVERIGHAIGSEARARQLSTITVGRDGRLSGPALVAALTRGIQQSGIHVIDVGMVATPMLYFAAHELSDYSGVMVTGSHNPPEYNGLKIVLGGETLAAETIQALRVRIETGDLLHGAGNYRQQAIADSYWQRIASDIRLTRPLKIVVDCGNGVTGAFAPELYRRLGCEVIELFCEVDGTFPNHHPDPSVPENLQDVIQTLKTSDAEIGFAFDGDGDRLGVVTKDGSIIYPDRQLMLFAADVLSRNPGGQIIFDVKCTRTLAPWIEQHGGQPIMWKTGHSFIKGKLKETGALLAGEMSGHIFFKERWYGFDDGLYAGARLLELLSKQADLTAALHALPDTLNTPELQIKLKEGENHALIAQLQREAHFPDADRVITIDGLRVEYPDGFGLIRASNTTPVAVLRFEANDQAALARIQQTFREVILQAKPDAQLPF</sequence>
<dbReference type="STRING" id="44576.SAMN05421881_10439"/>
<dbReference type="InterPro" id="IPR005845">
    <property type="entry name" value="A-D-PHexomutase_a/b/a-II"/>
</dbReference>
<proteinExistence type="inferred from homology"/>
<dbReference type="InterPro" id="IPR016066">
    <property type="entry name" value="A-D-PHexomutase_CS"/>
</dbReference>
<dbReference type="GO" id="GO:0000287">
    <property type="term" value="F:magnesium ion binding"/>
    <property type="evidence" value="ECO:0007669"/>
    <property type="project" value="InterPro"/>
</dbReference>
<accession>A0A1H3KWJ0</accession>
<evidence type="ECO:0000256" key="4">
    <source>
        <dbReference type="ARBA" id="ARBA00022723"/>
    </source>
</evidence>
<keyword evidence="13" id="KW-1185">Reference proteome</keyword>
<dbReference type="Proteomes" id="UP000198640">
    <property type="component" value="Unassembled WGS sequence"/>
</dbReference>
<keyword evidence="6" id="KW-0413">Isomerase</keyword>
<evidence type="ECO:0000259" key="8">
    <source>
        <dbReference type="Pfam" id="PF00408"/>
    </source>
</evidence>
<dbReference type="GO" id="GO:0005975">
    <property type="term" value="P:carbohydrate metabolic process"/>
    <property type="evidence" value="ECO:0007669"/>
    <property type="project" value="InterPro"/>
</dbReference>
<comment type="cofactor">
    <cofactor evidence="1">
        <name>Mg(2+)</name>
        <dbReference type="ChEBI" id="CHEBI:18420"/>
    </cofactor>
</comment>
<dbReference type="PANTHER" id="PTHR43771">
    <property type="entry name" value="PHOSPHOMANNOMUTASE"/>
    <property type="match status" value="1"/>
</dbReference>
<dbReference type="AlphaFoldDB" id="A0A1H3KWJ0"/>
<dbReference type="RefSeq" id="WP_090414815.1">
    <property type="nucleotide sequence ID" value="NZ_FNOY01000043.1"/>
</dbReference>
<organism evidence="12 13">
    <name type="scientific">Nitrosomonas halophila</name>
    <dbReference type="NCBI Taxonomy" id="44576"/>
    <lineage>
        <taxon>Bacteria</taxon>
        <taxon>Pseudomonadati</taxon>
        <taxon>Pseudomonadota</taxon>
        <taxon>Betaproteobacteria</taxon>
        <taxon>Nitrosomonadales</taxon>
        <taxon>Nitrosomonadaceae</taxon>
        <taxon>Nitrosomonas</taxon>
    </lineage>
</organism>
<evidence type="ECO:0000256" key="2">
    <source>
        <dbReference type="ARBA" id="ARBA00010231"/>
    </source>
</evidence>
<comment type="similarity">
    <text evidence="2 7">Belongs to the phosphohexose mutase family.</text>
</comment>
<keyword evidence="3" id="KW-0597">Phosphoprotein</keyword>
<name>A0A1H3KWJ0_9PROT</name>
<dbReference type="SUPFAM" id="SSF55957">
    <property type="entry name" value="Phosphoglucomutase, C-terminal domain"/>
    <property type="match status" value="1"/>
</dbReference>
<dbReference type="SUPFAM" id="SSF53738">
    <property type="entry name" value="Phosphoglucomutase, first 3 domains"/>
    <property type="match status" value="3"/>
</dbReference>
<dbReference type="Pfam" id="PF02878">
    <property type="entry name" value="PGM_PMM_I"/>
    <property type="match status" value="1"/>
</dbReference>
<dbReference type="Pfam" id="PF00408">
    <property type="entry name" value="PGM_PMM_IV"/>
    <property type="match status" value="1"/>
</dbReference>
<evidence type="ECO:0000256" key="7">
    <source>
        <dbReference type="RuleBase" id="RU004326"/>
    </source>
</evidence>
<dbReference type="CDD" id="cd03089">
    <property type="entry name" value="PMM_PGM"/>
    <property type="match status" value="1"/>
</dbReference>
<dbReference type="InterPro" id="IPR005846">
    <property type="entry name" value="A-D-PHexomutase_a/b/a-III"/>
</dbReference>
<evidence type="ECO:0000256" key="1">
    <source>
        <dbReference type="ARBA" id="ARBA00001946"/>
    </source>
</evidence>
<feature type="domain" description="Alpha-D-phosphohexomutase alpha/beta/alpha" evidence="10">
    <location>
        <begin position="153"/>
        <end position="250"/>
    </location>
</feature>
<evidence type="ECO:0000313" key="13">
    <source>
        <dbReference type="Proteomes" id="UP000198640"/>
    </source>
</evidence>
<dbReference type="InterPro" id="IPR005841">
    <property type="entry name" value="Alpha-D-phosphohexomutase_SF"/>
</dbReference>
<evidence type="ECO:0000259" key="9">
    <source>
        <dbReference type="Pfam" id="PF02878"/>
    </source>
</evidence>
<dbReference type="InterPro" id="IPR005844">
    <property type="entry name" value="A-D-PHexomutase_a/b/a-I"/>
</dbReference>
<feature type="domain" description="Alpha-D-phosphohexomutase C-terminal" evidence="8">
    <location>
        <begin position="369"/>
        <end position="445"/>
    </location>
</feature>
<dbReference type="Pfam" id="PF02880">
    <property type="entry name" value="PGM_PMM_III"/>
    <property type="match status" value="1"/>
</dbReference>
<evidence type="ECO:0000256" key="6">
    <source>
        <dbReference type="ARBA" id="ARBA00023235"/>
    </source>
</evidence>
<dbReference type="OrthoDB" id="9803322at2"/>
<dbReference type="Gene3D" id="3.30.310.50">
    <property type="entry name" value="Alpha-D-phosphohexomutase, C-terminal domain"/>
    <property type="match status" value="1"/>
</dbReference>